<name>A0ABV5ZD27_9GAMM</name>
<dbReference type="Gene3D" id="3.20.20.370">
    <property type="entry name" value="Glycoside hydrolase/deacetylase"/>
    <property type="match status" value="1"/>
</dbReference>
<dbReference type="InterPro" id="IPR005501">
    <property type="entry name" value="LamB/YcsF/PxpA-like"/>
</dbReference>
<dbReference type="InterPro" id="IPR011330">
    <property type="entry name" value="Glyco_hydro/deAcase_b/a-brl"/>
</dbReference>
<dbReference type="NCBIfam" id="NF003816">
    <property type="entry name" value="PRK05406.1-5"/>
    <property type="match status" value="1"/>
</dbReference>
<proteinExistence type="predicted"/>
<gene>
    <name evidence="1" type="ORF">ACFFLH_12320</name>
</gene>
<sequence>MWLNCDLGESFGNWQMGCDAEVMPFIDQANIACGFHASDPLTMQQTVRLALQHGVMLGAHPGYPDLVGFGRRSLACSHAELVALIRYQVGALQAIAAAEGGQVRYVKPHGALYNDMMAQPEVFRAVLEAVAGLPGELHLLAMAVPDHARFQQLADELGVPLWWEAFADRAYTPEGRLQPRNQAGAVYHDSSRILQQALDFASGQVKTTAGTWLSLPVQSLCVHGDNPESVAVVRGIRQVLKQGQSGAQG</sequence>
<keyword evidence="2" id="KW-1185">Reference proteome</keyword>
<dbReference type="GO" id="GO:0017168">
    <property type="term" value="F:5-oxoprolinase (ATP-hydrolyzing) activity"/>
    <property type="evidence" value="ECO:0007669"/>
    <property type="project" value="UniProtKB-EC"/>
</dbReference>
<dbReference type="EC" id="3.5.2.9" evidence="1"/>
<dbReference type="SUPFAM" id="SSF88713">
    <property type="entry name" value="Glycoside hydrolase/deacetylase"/>
    <property type="match status" value="1"/>
</dbReference>
<evidence type="ECO:0000313" key="2">
    <source>
        <dbReference type="Proteomes" id="UP001589628"/>
    </source>
</evidence>
<dbReference type="EMBL" id="JBHLZN010000004">
    <property type="protein sequence ID" value="MFB9887196.1"/>
    <property type="molecule type" value="Genomic_DNA"/>
</dbReference>
<dbReference type="NCBIfam" id="NF003814">
    <property type="entry name" value="PRK05406.1-3"/>
    <property type="match status" value="1"/>
</dbReference>
<comment type="caution">
    <text evidence="1">The sequence shown here is derived from an EMBL/GenBank/DDBJ whole genome shotgun (WGS) entry which is preliminary data.</text>
</comment>
<dbReference type="PANTHER" id="PTHR30292:SF0">
    <property type="entry name" value="5-OXOPROLINASE SUBUNIT A"/>
    <property type="match status" value="1"/>
</dbReference>
<accession>A0ABV5ZD27</accession>
<keyword evidence="1" id="KW-0378">Hydrolase</keyword>
<organism evidence="1 2">
    <name type="scientific">Balneatrix alpica</name>
    <dbReference type="NCBI Taxonomy" id="75684"/>
    <lineage>
        <taxon>Bacteria</taxon>
        <taxon>Pseudomonadati</taxon>
        <taxon>Pseudomonadota</taxon>
        <taxon>Gammaproteobacteria</taxon>
        <taxon>Oceanospirillales</taxon>
        <taxon>Balneatrichaceae</taxon>
        <taxon>Balneatrix</taxon>
    </lineage>
</organism>
<dbReference type="CDD" id="cd10787">
    <property type="entry name" value="LamB_YcsF_like"/>
    <property type="match status" value="1"/>
</dbReference>
<reference evidence="1 2" key="1">
    <citation type="submission" date="2024-09" db="EMBL/GenBank/DDBJ databases">
        <authorList>
            <person name="Sun Q."/>
            <person name="Mori K."/>
        </authorList>
    </citation>
    <scope>NUCLEOTIDE SEQUENCE [LARGE SCALE GENOMIC DNA]</scope>
    <source>
        <strain evidence="1 2">ATCC 51285</strain>
    </source>
</reference>
<dbReference type="Proteomes" id="UP001589628">
    <property type="component" value="Unassembled WGS sequence"/>
</dbReference>
<evidence type="ECO:0000313" key="1">
    <source>
        <dbReference type="EMBL" id="MFB9887196.1"/>
    </source>
</evidence>
<dbReference type="Pfam" id="PF03746">
    <property type="entry name" value="LamB_YcsF"/>
    <property type="match status" value="1"/>
</dbReference>
<protein>
    <submittedName>
        <fullName evidence="1">5-oxoprolinase subunit PxpA</fullName>
        <ecNumber evidence="1">3.5.2.9</ecNumber>
    </submittedName>
</protein>
<dbReference type="PANTHER" id="PTHR30292">
    <property type="entry name" value="UNCHARACTERIZED PROTEIN YBGL-RELATED"/>
    <property type="match status" value="1"/>
</dbReference>
<dbReference type="RefSeq" id="WP_035461871.1">
    <property type="nucleotide sequence ID" value="NZ_JBHLZN010000004.1"/>
</dbReference>